<sequence length="334" mass="38334">MRFHPNTLFIISLLWSITDAAPLKDRLPALGFRCHTTRRLVDRIHGANGTTSVVKTFLELFLTMNTRVESKKLDFQGTVTEIIDEMGQNIVAANQDYNDFDLLLFMGSLGLIYEQTALQNDISQITESLEMHHMFWNFRANWFHKPLKQLIGRFLRSQLAYTKWYLGELRHDFFINGRREELLGEGYRSLLLTAVVAHQFNKALYELDTIGYTRSVLKGTKQYGQYLKEWFGGELSSERTEMITTAISSKVISGYRSPPNGDDPPRTEKARIFWMEPLLLLMTVILMVDKCGGYKAFPCTCYICLAAMFNLLIFAQVYLELVGRAPKAPEVSNP</sequence>
<dbReference type="AlphaFoldDB" id="G0V6H4"/>
<reference evidence="2 3" key="1">
    <citation type="journal article" date="2011" name="Proc. Natl. Acad. Sci. U.S.A.">
        <title>Evolutionary erosion of yeast sex chromosomes by mating-type switching accidents.</title>
        <authorList>
            <person name="Gordon J.L."/>
            <person name="Armisen D."/>
            <person name="Proux-Wera E."/>
            <person name="Oheigeartaigh S.S."/>
            <person name="Byrne K.P."/>
            <person name="Wolfe K.H."/>
        </authorList>
    </citation>
    <scope>NUCLEOTIDE SEQUENCE [LARGE SCALE GENOMIC DNA]</scope>
    <source>
        <strain evidence="3">ATCC 76901 / BCRC 22586 / CBS 4309 / NBRC 1992 / NRRL Y-12630</strain>
    </source>
</reference>
<dbReference type="RefSeq" id="XP_003673453.1">
    <property type="nucleotide sequence ID" value="XM_003673405.1"/>
</dbReference>
<reference key="2">
    <citation type="submission" date="2011-08" db="EMBL/GenBank/DDBJ databases">
        <title>Genome sequence of Naumovozyma castellii.</title>
        <authorList>
            <person name="Gordon J.L."/>
            <person name="Armisen D."/>
            <person name="Proux-Wera E."/>
            <person name="OhEigeartaigh S.S."/>
            <person name="Byrne K.P."/>
            <person name="Wolfe K.H."/>
        </authorList>
    </citation>
    <scope>NUCLEOTIDE SEQUENCE</scope>
    <source>
        <strain>Type strain:CBS 4309</strain>
    </source>
</reference>
<organism evidence="2 3">
    <name type="scientific">Naumovozyma castellii</name>
    <name type="common">Yeast</name>
    <name type="synonym">Saccharomyces castellii</name>
    <dbReference type="NCBI Taxonomy" id="27288"/>
    <lineage>
        <taxon>Eukaryota</taxon>
        <taxon>Fungi</taxon>
        <taxon>Dikarya</taxon>
        <taxon>Ascomycota</taxon>
        <taxon>Saccharomycotina</taxon>
        <taxon>Saccharomycetes</taxon>
        <taxon>Saccharomycetales</taxon>
        <taxon>Saccharomycetaceae</taxon>
        <taxon>Naumovozyma</taxon>
    </lineage>
</organism>
<keyword evidence="1" id="KW-0732">Signal</keyword>
<evidence type="ECO:0000313" key="3">
    <source>
        <dbReference type="Proteomes" id="UP000001640"/>
    </source>
</evidence>
<proteinExistence type="predicted"/>
<dbReference type="Proteomes" id="UP000001640">
    <property type="component" value="Chromosome 1"/>
</dbReference>
<gene>
    <name evidence="2" type="primary">NCAS0A05090</name>
    <name evidence="2" type="ordered locus">NCAS_0A05090</name>
</gene>
<feature type="signal peptide" evidence="1">
    <location>
        <begin position="1"/>
        <end position="20"/>
    </location>
</feature>
<evidence type="ECO:0000256" key="1">
    <source>
        <dbReference type="SAM" id="SignalP"/>
    </source>
</evidence>
<dbReference type="InParanoid" id="G0V6H4"/>
<name>G0V6H4_NAUCA</name>
<accession>G0V6H4</accession>
<dbReference type="EMBL" id="HE576752">
    <property type="protein sequence ID" value="CCC67067.1"/>
    <property type="molecule type" value="Genomic_DNA"/>
</dbReference>
<keyword evidence="3" id="KW-1185">Reference proteome</keyword>
<feature type="chain" id="PRO_5003410519" evidence="1">
    <location>
        <begin position="21"/>
        <end position="334"/>
    </location>
</feature>
<dbReference type="KEGG" id="ncs:NCAS_0A05090"/>
<dbReference type="GeneID" id="96900551"/>
<dbReference type="HOGENOM" id="CLU_831812_0_0_1"/>
<evidence type="ECO:0000313" key="2">
    <source>
        <dbReference type="EMBL" id="CCC67067.1"/>
    </source>
</evidence>
<protein>
    <submittedName>
        <fullName evidence="2">Uncharacterized protein</fullName>
    </submittedName>
</protein>